<evidence type="ECO:0000313" key="1">
    <source>
        <dbReference type="EMBL" id="JAS70443.1"/>
    </source>
</evidence>
<protein>
    <submittedName>
        <fullName evidence="1">Uncharacterized protein</fullName>
    </submittedName>
</protein>
<organism evidence="1">
    <name type="scientific">Homalodisca liturata</name>
    <dbReference type="NCBI Taxonomy" id="320908"/>
    <lineage>
        <taxon>Eukaryota</taxon>
        <taxon>Metazoa</taxon>
        <taxon>Ecdysozoa</taxon>
        <taxon>Arthropoda</taxon>
        <taxon>Hexapoda</taxon>
        <taxon>Insecta</taxon>
        <taxon>Pterygota</taxon>
        <taxon>Neoptera</taxon>
        <taxon>Paraneoptera</taxon>
        <taxon>Hemiptera</taxon>
        <taxon>Auchenorrhyncha</taxon>
        <taxon>Membracoidea</taxon>
        <taxon>Cicadellidae</taxon>
        <taxon>Cicadellinae</taxon>
        <taxon>Proconiini</taxon>
        <taxon>Homalodisca</taxon>
    </lineage>
</organism>
<feature type="non-terminal residue" evidence="1">
    <location>
        <position position="1"/>
    </location>
</feature>
<proteinExistence type="predicted"/>
<gene>
    <name evidence="1" type="ORF">g.56048</name>
</gene>
<dbReference type="AlphaFoldDB" id="A0A1B6H751"/>
<name>A0A1B6H751_9HEMI</name>
<feature type="non-terminal residue" evidence="1">
    <location>
        <position position="118"/>
    </location>
</feature>
<reference evidence="1" key="1">
    <citation type="submission" date="2015-11" db="EMBL/GenBank/DDBJ databases">
        <title>De novo transcriptome assembly of four potential Pierce s Disease insect vectors from Arizona vineyards.</title>
        <authorList>
            <person name="Tassone E.E."/>
        </authorList>
    </citation>
    <scope>NUCLEOTIDE SEQUENCE</scope>
</reference>
<sequence length="118" mass="13773">SSTLEPLAVAQRSIMKVILMKNRRYPTELLFERFPVLNIRQLFIKSLLIYIRNNKNTMFQESSHTYLTRNRVNFGFDIPRPAHTLEINNSFYLAHQLYRNLPTDVLQAEGGGAAAYKR</sequence>
<dbReference type="EMBL" id="GECU01037263">
    <property type="protein sequence ID" value="JAS70443.1"/>
    <property type="molecule type" value="Transcribed_RNA"/>
</dbReference>
<accession>A0A1B6H751</accession>